<keyword evidence="12" id="KW-0325">Glycoprotein</keyword>
<feature type="region of interest" description="Disordered" evidence="15">
    <location>
        <begin position="161"/>
        <end position="196"/>
    </location>
</feature>
<keyword evidence="18" id="KW-1185">Reference proteome</keyword>
<dbReference type="Proteomes" id="UP000887568">
    <property type="component" value="Unplaced"/>
</dbReference>
<evidence type="ECO:0000313" key="17">
    <source>
        <dbReference type="EnsemblMetazoa" id="XP_038062383.1"/>
    </source>
</evidence>
<feature type="binding site" evidence="14">
    <location>
        <position position="275"/>
    </location>
    <ligand>
        <name>ATP</name>
        <dbReference type="ChEBI" id="CHEBI:30616"/>
    </ligand>
</feature>
<dbReference type="GeneID" id="119732852"/>
<dbReference type="InterPro" id="IPR017441">
    <property type="entry name" value="Protein_kinase_ATP_BS"/>
</dbReference>
<dbReference type="SUPFAM" id="SSF56112">
    <property type="entry name" value="Protein kinase-like (PK-like)"/>
    <property type="match status" value="1"/>
</dbReference>
<evidence type="ECO:0000256" key="6">
    <source>
        <dbReference type="ARBA" id="ARBA00022741"/>
    </source>
</evidence>
<dbReference type="AlphaFoldDB" id="A0A914AF89"/>
<keyword evidence="7" id="KW-0418">Kinase</keyword>
<dbReference type="GO" id="GO:0007169">
    <property type="term" value="P:cell surface receptor protein tyrosine kinase signaling pathway"/>
    <property type="evidence" value="ECO:0007669"/>
    <property type="project" value="TreeGrafter"/>
</dbReference>
<reference evidence="17" key="1">
    <citation type="submission" date="2022-11" db="UniProtKB">
        <authorList>
            <consortium name="EnsemblMetazoa"/>
        </authorList>
    </citation>
    <scope>IDENTIFICATION</scope>
</reference>
<dbReference type="InterPro" id="IPR011009">
    <property type="entry name" value="Kinase-like_dom_sf"/>
</dbReference>
<keyword evidence="8 14" id="KW-0067">ATP-binding</keyword>
<evidence type="ECO:0000256" key="11">
    <source>
        <dbReference type="ARBA" id="ARBA00023137"/>
    </source>
</evidence>
<keyword evidence="9" id="KW-1133">Transmembrane helix</keyword>
<dbReference type="FunFam" id="1.10.510.10:FF:000190">
    <property type="entry name" value="Proto-oncogene tyrosine-protein kinase receptor Ret"/>
    <property type="match status" value="1"/>
</dbReference>
<comment type="catalytic activity">
    <reaction evidence="13">
        <text>L-tyrosyl-[protein] + ATP = O-phospho-L-tyrosyl-[protein] + ADP + H(+)</text>
        <dbReference type="Rhea" id="RHEA:10596"/>
        <dbReference type="Rhea" id="RHEA-COMP:10136"/>
        <dbReference type="Rhea" id="RHEA-COMP:20101"/>
        <dbReference type="ChEBI" id="CHEBI:15378"/>
        <dbReference type="ChEBI" id="CHEBI:30616"/>
        <dbReference type="ChEBI" id="CHEBI:46858"/>
        <dbReference type="ChEBI" id="CHEBI:61978"/>
        <dbReference type="ChEBI" id="CHEBI:456216"/>
        <dbReference type="EC" id="2.7.10.1"/>
    </reaction>
</comment>
<dbReference type="InterPro" id="IPR020635">
    <property type="entry name" value="Tyr_kinase_cat_dom"/>
</dbReference>
<keyword evidence="11" id="KW-0829">Tyrosine-protein kinase</keyword>
<protein>
    <recommendedName>
        <fullName evidence="2">receptor protein-tyrosine kinase</fullName>
        <ecNumber evidence="2">2.7.10.1</ecNumber>
    </recommendedName>
</protein>
<evidence type="ECO:0000256" key="10">
    <source>
        <dbReference type="ARBA" id="ARBA00023136"/>
    </source>
</evidence>
<dbReference type="EC" id="2.7.10.1" evidence="2"/>
<keyword evidence="3" id="KW-0808">Transferase</keyword>
<dbReference type="OrthoDB" id="1668230at2759"/>
<dbReference type="GO" id="GO:0005524">
    <property type="term" value="F:ATP binding"/>
    <property type="evidence" value="ECO:0007669"/>
    <property type="project" value="UniProtKB-UniRule"/>
</dbReference>
<accession>A0A914AF89</accession>
<sequence length="547" mass="61497">MKPLALASTLTTSKKRIADRLDDHIPVSQAPYQHGRGTTEQVFALMISAEKAITADSYELHPLLLDMSKAFDSPKKVTNKELYRRTNEIPWSTAITRRRLSWTGHLLRKSEETPAEQALLEAIRKNKLPRGGQRTTLLKRVNKDLTTTGVNIKDRHTWHVASDREQNDVVSQGADSELPPLPVTDQSSPGLDPDHPDDIPLEPIASAVVCESISNEDSVEASNDVAYGNVGPKLSFSRDLVVIKNELGRGEFGRVLLGKALGIVEAGKETKVAVKTVKEGADRHAKNELLAELQVMKTVGSHPNVVKLLGFCAEKDPIYVIVEYLAKGDLKSVLMEYRDKDPGTGYANVPGLSKSLSRTLIKFARDVANGMAYISSQKFVHRDLAARNVLVGEDMVCKVSDFGLARDVMNTRIYHRKSQCPLPIRWMALECIVHDVYTTKSDVWSFGILLWEIVTLGARPYPLMTPTTMINVLQRGYRMPRPRQCKKKLYKMMRSCWQEIPKDRPSFQSLYWQFADMASKDEDYLTMKNLDERIYKVKGADGMNEKL</sequence>
<dbReference type="CDD" id="cd00192">
    <property type="entry name" value="PTKc"/>
    <property type="match status" value="1"/>
</dbReference>
<dbReference type="InterPro" id="IPR050122">
    <property type="entry name" value="RTK"/>
</dbReference>
<keyword evidence="5" id="KW-0732">Signal</keyword>
<comment type="subcellular location">
    <subcellularLocation>
        <location evidence="1">Membrane</location>
        <topology evidence="1">Single-pass type I membrane protein</topology>
    </subcellularLocation>
</comment>
<dbReference type="InterPro" id="IPR008266">
    <property type="entry name" value="Tyr_kinase_AS"/>
</dbReference>
<proteinExistence type="predicted"/>
<evidence type="ECO:0000256" key="15">
    <source>
        <dbReference type="SAM" id="MobiDB-lite"/>
    </source>
</evidence>
<evidence type="ECO:0000256" key="13">
    <source>
        <dbReference type="ARBA" id="ARBA00051243"/>
    </source>
</evidence>
<dbReference type="PROSITE" id="PS00107">
    <property type="entry name" value="PROTEIN_KINASE_ATP"/>
    <property type="match status" value="1"/>
</dbReference>
<evidence type="ECO:0000256" key="5">
    <source>
        <dbReference type="ARBA" id="ARBA00022729"/>
    </source>
</evidence>
<evidence type="ECO:0000256" key="3">
    <source>
        <dbReference type="ARBA" id="ARBA00022679"/>
    </source>
</evidence>
<keyword evidence="4" id="KW-0812">Transmembrane</keyword>
<evidence type="ECO:0000259" key="16">
    <source>
        <dbReference type="PROSITE" id="PS50011"/>
    </source>
</evidence>
<dbReference type="Gene3D" id="3.30.200.20">
    <property type="entry name" value="Phosphorylase Kinase, domain 1"/>
    <property type="match status" value="1"/>
</dbReference>
<dbReference type="Gene3D" id="1.10.510.10">
    <property type="entry name" value="Transferase(Phosphotransferase) domain 1"/>
    <property type="match status" value="1"/>
</dbReference>
<dbReference type="PANTHER" id="PTHR24416">
    <property type="entry name" value="TYROSINE-PROTEIN KINASE RECEPTOR"/>
    <property type="match status" value="1"/>
</dbReference>
<evidence type="ECO:0000256" key="8">
    <source>
        <dbReference type="ARBA" id="ARBA00022840"/>
    </source>
</evidence>
<keyword evidence="6 14" id="KW-0547">Nucleotide-binding</keyword>
<evidence type="ECO:0000256" key="14">
    <source>
        <dbReference type="PROSITE-ProRule" id="PRU10141"/>
    </source>
</evidence>
<feature type="domain" description="Protein kinase" evidence="16">
    <location>
        <begin position="241"/>
        <end position="525"/>
    </location>
</feature>
<dbReference type="PROSITE" id="PS00109">
    <property type="entry name" value="PROTEIN_KINASE_TYR"/>
    <property type="match status" value="1"/>
</dbReference>
<organism evidence="17 18">
    <name type="scientific">Patiria miniata</name>
    <name type="common">Bat star</name>
    <name type="synonym">Asterina miniata</name>
    <dbReference type="NCBI Taxonomy" id="46514"/>
    <lineage>
        <taxon>Eukaryota</taxon>
        <taxon>Metazoa</taxon>
        <taxon>Echinodermata</taxon>
        <taxon>Eleutherozoa</taxon>
        <taxon>Asterozoa</taxon>
        <taxon>Asteroidea</taxon>
        <taxon>Valvatacea</taxon>
        <taxon>Valvatida</taxon>
        <taxon>Asterinidae</taxon>
        <taxon>Patiria</taxon>
    </lineage>
</organism>
<dbReference type="InterPro" id="IPR000719">
    <property type="entry name" value="Prot_kinase_dom"/>
</dbReference>
<dbReference type="SMART" id="SM00219">
    <property type="entry name" value="TyrKc"/>
    <property type="match status" value="1"/>
</dbReference>
<evidence type="ECO:0000256" key="9">
    <source>
        <dbReference type="ARBA" id="ARBA00022989"/>
    </source>
</evidence>
<evidence type="ECO:0000256" key="12">
    <source>
        <dbReference type="ARBA" id="ARBA00023180"/>
    </source>
</evidence>
<dbReference type="PANTHER" id="PTHR24416:SF621">
    <property type="entry name" value="TYROSINE KINASE RECEPTOR CAD96CA"/>
    <property type="match status" value="1"/>
</dbReference>
<dbReference type="PROSITE" id="PS50011">
    <property type="entry name" value="PROTEIN_KINASE_DOM"/>
    <property type="match status" value="1"/>
</dbReference>
<dbReference type="InterPro" id="IPR001245">
    <property type="entry name" value="Ser-Thr/Tyr_kinase_cat_dom"/>
</dbReference>
<evidence type="ECO:0000256" key="4">
    <source>
        <dbReference type="ARBA" id="ARBA00022692"/>
    </source>
</evidence>
<dbReference type="RefSeq" id="XP_038062383.1">
    <property type="nucleotide sequence ID" value="XM_038206455.1"/>
</dbReference>
<dbReference type="PRINTS" id="PR00109">
    <property type="entry name" value="TYRKINASE"/>
</dbReference>
<dbReference type="EnsemblMetazoa" id="XM_038206455.1">
    <property type="protein sequence ID" value="XP_038062383.1"/>
    <property type="gene ID" value="LOC119732852"/>
</dbReference>
<evidence type="ECO:0000256" key="1">
    <source>
        <dbReference type="ARBA" id="ARBA00004479"/>
    </source>
</evidence>
<evidence type="ECO:0000256" key="2">
    <source>
        <dbReference type="ARBA" id="ARBA00011902"/>
    </source>
</evidence>
<dbReference type="GO" id="GO:0043235">
    <property type="term" value="C:receptor complex"/>
    <property type="evidence" value="ECO:0007669"/>
    <property type="project" value="TreeGrafter"/>
</dbReference>
<evidence type="ECO:0000256" key="7">
    <source>
        <dbReference type="ARBA" id="ARBA00022777"/>
    </source>
</evidence>
<name>A0A914AF89_PATMI</name>
<dbReference type="GO" id="GO:0004714">
    <property type="term" value="F:transmembrane receptor protein tyrosine kinase activity"/>
    <property type="evidence" value="ECO:0007669"/>
    <property type="project" value="UniProtKB-EC"/>
</dbReference>
<dbReference type="Pfam" id="PF07714">
    <property type="entry name" value="PK_Tyr_Ser-Thr"/>
    <property type="match status" value="1"/>
</dbReference>
<keyword evidence="10" id="KW-0472">Membrane</keyword>
<evidence type="ECO:0000313" key="18">
    <source>
        <dbReference type="Proteomes" id="UP000887568"/>
    </source>
</evidence>
<dbReference type="GO" id="GO:0005886">
    <property type="term" value="C:plasma membrane"/>
    <property type="evidence" value="ECO:0007669"/>
    <property type="project" value="TreeGrafter"/>
</dbReference>